<comment type="caution">
    <text evidence="2">The sequence shown here is derived from an EMBL/GenBank/DDBJ whole genome shotgun (WGS) entry which is preliminary data.</text>
</comment>
<dbReference type="Gene3D" id="3.10.450.50">
    <property type="match status" value="1"/>
</dbReference>
<reference evidence="3" key="1">
    <citation type="journal article" date="2019" name="Int. J. Syst. Evol. Microbiol.">
        <title>The Global Catalogue of Microorganisms (GCM) 10K type strain sequencing project: providing services to taxonomists for standard genome sequencing and annotation.</title>
        <authorList>
            <consortium name="The Broad Institute Genomics Platform"/>
            <consortium name="The Broad Institute Genome Sequencing Center for Infectious Disease"/>
            <person name="Wu L."/>
            <person name="Ma J."/>
        </authorList>
    </citation>
    <scope>NUCLEOTIDE SEQUENCE [LARGE SCALE GENOMIC DNA]</scope>
    <source>
        <strain evidence="3">JCM 17939</strain>
    </source>
</reference>
<proteinExistence type="predicted"/>
<evidence type="ECO:0000259" key="1">
    <source>
        <dbReference type="Pfam" id="PF12680"/>
    </source>
</evidence>
<evidence type="ECO:0000313" key="2">
    <source>
        <dbReference type="EMBL" id="GAA4639574.1"/>
    </source>
</evidence>
<dbReference type="Pfam" id="PF12680">
    <property type="entry name" value="SnoaL_2"/>
    <property type="match status" value="1"/>
</dbReference>
<name>A0ABP8UX52_9ACTN</name>
<protein>
    <recommendedName>
        <fullName evidence="1">SnoaL-like domain-containing protein</fullName>
    </recommendedName>
</protein>
<feature type="domain" description="SnoaL-like" evidence="1">
    <location>
        <begin position="13"/>
        <end position="119"/>
    </location>
</feature>
<dbReference type="InterPro" id="IPR037401">
    <property type="entry name" value="SnoaL-like"/>
</dbReference>
<gene>
    <name evidence="2" type="ORF">GCM10023196_101700</name>
</gene>
<dbReference type="RefSeq" id="WP_345443068.1">
    <property type="nucleotide sequence ID" value="NZ_BAABHK010000028.1"/>
</dbReference>
<organism evidence="2 3">
    <name type="scientific">Actinoallomurus vinaceus</name>
    <dbReference type="NCBI Taxonomy" id="1080074"/>
    <lineage>
        <taxon>Bacteria</taxon>
        <taxon>Bacillati</taxon>
        <taxon>Actinomycetota</taxon>
        <taxon>Actinomycetes</taxon>
        <taxon>Streptosporangiales</taxon>
        <taxon>Thermomonosporaceae</taxon>
        <taxon>Actinoallomurus</taxon>
    </lineage>
</organism>
<accession>A0ABP8UX52</accession>
<dbReference type="SUPFAM" id="SSF54427">
    <property type="entry name" value="NTF2-like"/>
    <property type="match status" value="1"/>
</dbReference>
<dbReference type="Proteomes" id="UP001501442">
    <property type="component" value="Unassembled WGS sequence"/>
</dbReference>
<dbReference type="EMBL" id="BAABHK010000028">
    <property type="protein sequence ID" value="GAA4639574.1"/>
    <property type="molecule type" value="Genomic_DNA"/>
</dbReference>
<keyword evidence="3" id="KW-1185">Reference proteome</keyword>
<sequence length="143" mass="15790">MTVIDNDLLQVVDDYGQAWNSHILDEIMAMHTRDTVFRLHLLGSSEVAGHAKVREVFAGLLTLWPDIHFATERLSVGDGFFVHQCSITATLAAPLPLDGLTLHPTEKPIRFSGVDVISMTGRLVHRKETYLDIAAAMQQLGAL</sequence>
<evidence type="ECO:0000313" key="3">
    <source>
        <dbReference type="Proteomes" id="UP001501442"/>
    </source>
</evidence>
<dbReference type="InterPro" id="IPR032710">
    <property type="entry name" value="NTF2-like_dom_sf"/>
</dbReference>